<dbReference type="PANTHER" id="PTHR44379:SF2">
    <property type="entry name" value="BLR6218 PROTEIN"/>
    <property type="match status" value="1"/>
</dbReference>
<evidence type="ECO:0000256" key="3">
    <source>
        <dbReference type="ARBA" id="ARBA00023002"/>
    </source>
</evidence>
<dbReference type="GO" id="GO:0016491">
    <property type="term" value="F:oxidoreductase activity"/>
    <property type="evidence" value="ECO:0007669"/>
    <property type="project" value="UniProtKB-KW"/>
</dbReference>
<evidence type="ECO:0000259" key="6">
    <source>
        <dbReference type="PROSITE" id="PS51085"/>
    </source>
</evidence>
<evidence type="ECO:0000256" key="5">
    <source>
        <dbReference type="ARBA" id="ARBA00023014"/>
    </source>
</evidence>
<dbReference type="RefSeq" id="WP_025295071.1">
    <property type="nucleotide sequence ID" value="NZ_CP006644.1"/>
</dbReference>
<keyword evidence="5" id="KW-0411">Iron-sulfur</keyword>
<keyword evidence="4" id="KW-0408">Iron</keyword>
<dbReference type="InterPro" id="IPR002888">
    <property type="entry name" value="2Fe-2S-bd"/>
</dbReference>
<dbReference type="Proteomes" id="UP000018851">
    <property type="component" value="Chromosome"/>
</dbReference>
<feature type="domain" description="2Fe-2S ferredoxin-type" evidence="6">
    <location>
        <begin position="1"/>
        <end position="75"/>
    </location>
</feature>
<dbReference type="PROSITE" id="PS51085">
    <property type="entry name" value="2FE2S_FER_2"/>
    <property type="match status" value="1"/>
</dbReference>
<dbReference type="EMBL" id="CP006644">
    <property type="protein sequence ID" value="AHE56976.1"/>
    <property type="molecule type" value="Genomic_DNA"/>
</dbReference>
<evidence type="ECO:0000256" key="1">
    <source>
        <dbReference type="ARBA" id="ARBA00022714"/>
    </source>
</evidence>
<keyword evidence="2" id="KW-0479">Metal-binding</keyword>
<dbReference type="AlphaFoldDB" id="W0AIP9"/>
<name>W0AIP9_9SPHN</name>
<protein>
    <recommendedName>
        <fullName evidence="6">2Fe-2S ferredoxin-type domain-containing protein</fullName>
    </recommendedName>
</protein>
<dbReference type="SUPFAM" id="SSF47741">
    <property type="entry name" value="CO dehydrogenase ISP C-domain like"/>
    <property type="match status" value="1"/>
</dbReference>
<organism evidence="7 8">
    <name type="scientific">Sphingomonas sanxanigenens DSM 19645 = NX02</name>
    <dbReference type="NCBI Taxonomy" id="1123269"/>
    <lineage>
        <taxon>Bacteria</taxon>
        <taxon>Pseudomonadati</taxon>
        <taxon>Pseudomonadota</taxon>
        <taxon>Alphaproteobacteria</taxon>
        <taxon>Sphingomonadales</taxon>
        <taxon>Sphingomonadaceae</taxon>
        <taxon>Sphingomonas</taxon>
    </lineage>
</organism>
<dbReference type="Pfam" id="PF00111">
    <property type="entry name" value="Fer2"/>
    <property type="match status" value="1"/>
</dbReference>
<dbReference type="PANTHER" id="PTHR44379">
    <property type="entry name" value="OXIDOREDUCTASE WITH IRON-SULFUR SUBUNIT"/>
    <property type="match status" value="1"/>
</dbReference>
<dbReference type="Gene3D" id="3.10.20.30">
    <property type="match status" value="1"/>
</dbReference>
<evidence type="ECO:0000313" key="8">
    <source>
        <dbReference type="Proteomes" id="UP000018851"/>
    </source>
</evidence>
<gene>
    <name evidence="7" type="ORF">NX02_26935</name>
</gene>
<accession>W0AIP9</accession>
<dbReference type="GO" id="GO:0051537">
    <property type="term" value="F:2 iron, 2 sulfur cluster binding"/>
    <property type="evidence" value="ECO:0007669"/>
    <property type="project" value="UniProtKB-KW"/>
</dbReference>
<dbReference type="InterPro" id="IPR036010">
    <property type="entry name" value="2Fe-2S_ferredoxin-like_sf"/>
</dbReference>
<dbReference type="InterPro" id="IPR006058">
    <property type="entry name" value="2Fe2S_fd_BS"/>
</dbReference>
<dbReference type="PATRIC" id="fig|1123269.5.peg.5282"/>
<dbReference type="OrthoDB" id="9792018at2"/>
<dbReference type="InterPro" id="IPR012675">
    <property type="entry name" value="Beta-grasp_dom_sf"/>
</dbReference>
<evidence type="ECO:0000256" key="4">
    <source>
        <dbReference type="ARBA" id="ARBA00023004"/>
    </source>
</evidence>
<dbReference type="InterPro" id="IPR051452">
    <property type="entry name" value="Diverse_Oxidoreductases"/>
</dbReference>
<dbReference type="HOGENOM" id="CLU_052511_3_0_5"/>
<dbReference type="STRING" id="1123269.NX02_26935"/>
<keyword evidence="1" id="KW-0001">2Fe-2S</keyword>
<dbReference type="PROSITE" id="PS00197">
    <property type="entry name" value="2FE2S_FER_1"/>
    <property type="match status" value="1"/>
</dbReference>
<dbReference type="InterPro" id="IPR036884">
    <property type="entry name" value="2Fe-2S-bd_dom_sf"/>
</dbReference>
<dbReference type="KEGG" id="ssan:NX02_26935"/>
<dbReference type="GO" id="GO:0046872">
    <property type="term" value="F:metal ion binding"/>
    <property type="evidence" value="ECO:0007669"/>
    <property type="project" value="UniProtKB-KW"/>
</dbReference>
<evidence type="ECO:0000256" key="2">
    <source>
        <dbReference type="ARBA" id="ARBA00022723"/>
    </source>
</evidence>
<dbReference type="SUPFAM" id="SSF54292">
    <property type="entry name" value="2Fe-2S ferredoxin-like"/>
    <property type="match status" value="1"/>
</dbReference>
<sequence>MQLKINGRVHDAAVEDDTPLLWVIRDVVGLTGTKYGCGIAMCGACTVHVGGVPKRACVLPVSAVGDAEVMTIEALGGTTAGKALQKAWLDIEVVQCGYCQSGQLMQAAALLAANPAPSDADIDHVMSGNICRCGTYGRIRTAIKQAAAAAQAA</sequence>
<dbReference type="InterPro" id="IPR001041">
    <property type="entry name" value="2Fe-2S_ferredoxin-type"/>
</dbReference>
<keyword evidence="3" id="KW-0560">Oxidoreductase</keyword>
<proteinExistence type="predicted"/>
<reference evidence="7 8" key="1">
    <citation type="submission" date="2013-07" db="EMBL/GenBank/DDBJ databases">
        <title>Completed genome of Sphingomonas sanxanigenens NX02.</title>
        <authorList>
            <person name="Ma T."/>
            <person name="Huang H."/>
            <person name="Wu M."/>
            <person name="Li X."/>
            <person name="Li G."/>
        </authorList>
    </citation>
    <scope>NUCLEOTIDE SEQUENCE [LARGE SCALE GENOMIC DNA]</scope>
    <source>
        <strain evidence="7 8">NX02</strain>
    </source>
</reference>
<keyword evidence="8" id="KW-1185">Reference proteome</keyword>
<dbReference type="eggNOG" id="COG2080">
    <property type="taxonomic scope" value="Bacteria"/>
</dbReference>
<dbReference type="Pfam" id="PF01799">
    <property type="entry name" value="Fer2_2"/>
    <property type="match status" value="1"/>
</dbReference>
<evidence type="ECO:0000313" key="7">
    <source>
        <dbReference type="EMBL" id="AHE56976.1"/>
    </source>
</evidence>
<dbReference type="Gene3D" id="1.10.150.120">
    <property type="entry name" value="[2Fe-2S]-binding domain"/>
    <property type="match status" value="1"/>
</dbReference>